<reference evidence="2 3" key="1">
    <citation type="submission" date="2014-08" db="EMBL/GenBank/DDBJ databases">
        <title>Porphyromonas cangingivalis strain:COT-109_OH1386 Genome sequencing.</title>
        <authorList>
            <person name="Wallis C."/>
            <person name="Deusch O."/>
            <person name="O'Flynn C."/>
            <person name="Davis I."/>
            <person name="Jospin G."/>
            <person name="Darling A.E."/>
            <person name="Coil D.A."/>
            <person name="Alexiev A."/>
            <person name="Horsfall A."/>
            <person name="Kirkwood N."/>
            <person name="Harris S."/>
            <person name="Eisen J.A."/>
        </authorList>
    </citation>
    <scope>NUCLEOTIDE SEQUENCE [LARGE SCALE GENOMIC DNA]</scope>
    <source>
        <strain evidence="3">COT-109 OH1386</strain>
    </source>
</reference>
<organism evidence="2 3">
    <name type="scientific">Porphyromonas cangingivalis</name>
    <dbReference type="NCBI Taxonomy" id="36874"/>
    <lineage>
        <taxon>Bacteria</taxon>
        <taxon>Pseudomonadati</taxon>
        <taxon>Bacteroidota</taxon>
        <taxon>Bacteroidia</taxon>
        <taxon>Bacteroidales</taxon>
        <taxon>Porphyromonadaceae</taxon>
        <taxon>Porphyromonas</taxon>
    </lineage>
</organism>
<feature type="chain" id="PRO_5001986358" evidence="1">
    <location>
        <begin position="21"/>
        <end position="280"/>
    </location>
</feature>
<dbReference type="EMBL" id="JQJD01000023">
    <property type="protein sequence ID" value="KGN81737.1"/>
    <property type="molecule type" value="Genomic_DNA"/>
</dbReference>
<sequence length="280" mass="31026">MMKRLIFLVFSLLFAMTTHAQGYIVRSPEAVYLGAVLETRAFESGRQDLLTITPDAITAIIPTFLNQPATFVANRGEMMKYVEASVAKRKTKGQTMGFRFSIKRVSDLSELEQDARLYGWSMSAIRTTKKTLVRIDLTHILFSIVMDLPQGGILHPKDKNIHARAAELLYVSSIDFGRMTSILLASDATFAELKGAFEALVKEVIDQKPMTPRAKAVLSSASCHASIWLGSEYKSAHPNLPLRDILTCSAKPLSKSDYGTPILFHLRHLHDHGGYQGGQG</sequence>
<name>A0A0A2EVL3_PORCN</name>
<dbReference type="InterPro" id="IPR036359">
    <property type="entry name" value="Thiol_cytolysin_sf"/>
</dbReference>
<protein>
    <submittedName>
        <fullName evidence="2">Uncharacterized protein</fullName>
    </submittedName>
</protein>
<proteinExistence type="predicted"/>
<dbReference type="GO" id="GO:0015485">
    <property type="term" value="F:cholesterol binding"/>
    <property type="evidence" value="ECO:0007669"/>
    <property type="project" value="InterPro"/>
</dbReference>
<comment type="caution">
    <text evidence="2">The sequence shown here is derived from an EMBL/GenBank/DDBJ whole genome shotgun (WGS) entry which is preliminary data.</text>
</comment>
<keyword evidence="3" id="KW-1185">Reference proteome</keyword>
<feature type="signal peptide" evidence="1">
    <location>
        <begin position="1"/>
        <end position="20"/>
    </location>
</feature>
<dbReference type="SUPFAM" id="SSF56978">
    <property type="entry name" value="Perfringolysin"/>
    <property type="match status" value="1"/>
</dbReference>
<evidence type="ECO:0000256" key="1">
    <source>
        <dbReference type="SAM" id="SignalP"/>
    </source>
</evidence>
<dbReference type="Gene3D" id="3.40.30.40">
    <property type="entry name" value="Perfringolysin"/>
    <property type="match status" value="1"/>
</dbReference>
<gene>
    <name evidence="2" type="ORF">HQ35_03600</name>
</gene>
<accession>A0A0A2EVL3</accession>
<keyword evidence="1" id="KW-0732">Signal</keyword>
<dbReference type="AlphaFoldDB" id="A0A0A2EVL3"/>
<evidence type="ECO:0000313" key="2">
    <source>
        <dbReference type="EMBL" id="KGN81737.1"/>
    </source>
</evidence>
<dbReference type="RefSeq" id="WP_152570481.1">
    <property type="nucleotide sequence ID" value="NZ_JQJD01000023.1"/>
</dbReference>
<dbReference type="OrthoDB" id="662759at2"/>
<evidence type="ECO:0000313" key="3">
    <source>
        <dbReference type="Proteomes" id="UP000030125"/>
    </source>
</evidence>
<dbReference type="Proteomes" id="UP000030125">
    <property type="component" value="Unassembled WGS sequence"/>
</dbReference>